<dbReference type="GO" id="GO:0005886">
    <property type="term" value="C:plasma membrane"/>
    <property type="evidence" value="ECO:0007669"/>
    <property type="project" value="UniProtKB-SubCell"/>
</dbReference>
<proteinExistence type="inferred from homology"/>
<evidence type="ECO:0000256" key="4">
    <source>
        <dbReference type="ARBA" id="ARBA00022692"/>
    </source>
</evidence>
<name>I3R9W9_HALMT</name>
<accession>I3R9W9</accession>
<dbReference type="Proteomes" id="UP000006469">
    <property type="component" value="Plasmid pHM300"/>
</dbReference>
<feature type="transmembrane region" description="Helical" evidence="7">
    <location>
        <begin position="228"/>
        <end position="245"/>
    </location>
</feature>
<feature type="transmembrane region" description="Helical" evidence="7">
    <location>
        <begin position="31"/>
        <end position="53"/>
    </location>
</feature>
<dbReference type="HOGENOM" id="CLU_028518_1_1_2"/>
<feature type="domain" description="ABC transmembrane type-1" evidence="8">
    <location>
        <begin position="99"/>
        <end position="288"/>
    </location>
</feature>
<keyword evidence="2 7" id="KW-0813">Transport</keyword>
<evidence type="ECO:0000313" key="15">
    <source>
        <dbReference type="Proteomes" id="UP000027075"/>
    </source>
</evidence>
<dbReference type="KEGG" id="hme:HFX_5195"/>
<feature type="transmembrane region" description="Helical" evidence="7">
    <location>
        <begin position="265"/>
        <end position="287"/>
    </location>
</feature>
<organism evidence="9 13">
    <name type="scientific">Haloferax mediterranei (strain ATCC 33500 / DSM 1411 / JCM 8866 / NBRC 14739 / NCIMB 2177 / R-4)</name>
    <name type="common">Halobacterium mediterranei</name>
    <dbReference type="NCBI Taxonomy" id="523841"/>
    <lineage>
        <taxon>Archaea</taxon>
        <taxon>Methanobacteriati</taxon>
        <taxon>Methanobacteriota</taxon>
        <taxon>Stenosarchaea group</taxon>
        <taxon>Halobacteria</taxon>
        <taxon>Halobacteriales</taxon>
        <taxon>Haloferacaceae</taxon>
        <taxon>Haloferax</taxon>
    </lineage>
</organism>
<evidence type="ECO:0000256" key="7">
    <source>
        <dbReference type="RuleBase" id="RU363032"/>
    </source>
</evidence>
<evidence type="ECO:0000256" key="3">
    <source>
        <dbReference type="ARBA" id="ARBA00022475"/>
    </source>
</evidence>
<dbReference type="Pfam" id="PF12911">
    <property type="entry name" value="OppC_N"/>
    <property type="match status" value="1"/>
</dbReference>
<keyword evidence="6 7" id="KW-0472">Membrane</keyword>
<dbReference type="EMBL" id="CP039141">
    <property type="protein sequence ID" value="QCQ77190.1"/>
    <property type="molecule type" value="Genomic_DNA"/>
</dbReference>
<dbReference type="CDD" id="cd06261">
    <property type="entry name" value="TM_PBP2"/>
    <property type="match status" value="1"/>
</dbReference>
<dbReference type="RefSeq" id="WP_004056162.1">
    <property type="nucleotide sequence ID" value="NC_017943.1"/>
</dbReference>
<dbReference type="InterPro" id="IPR025966">
    <property type="entry name" value="OppC_N"/>
</dbReference>
<geneLocation type="plasmid" evidence="9 13">
    <name>pHM300</name>
</geneLocation>
<evidence type="ECO:0000313" key="11">
    <source>
        <dbReference type="EMBL" id="EMA05185.1"/>
    </source>
</evidence>
<keyword evidence="9" id="KW-0614">Plasmid</keyword>
<dbReference type="PATRIC" id="fig|523841.21.peg.50"/>
<reference evidence="9" key="1">
    <citation type="journal article" date="2012" name="Appl. Environ. Microbiol.">
        <title>Identification of the haloarchaeal phasin (PhaP) that functions in polyhydroxyalkanoate accumulation and granule formation in Haloferax mediterranei.</title>
        <authorList>
            <person name="Cai S."/>
            <person name="Cai L."/>
            <person name="Liu H."/>
            <person name="Liu X."/>
            <person name="Han J."/>
            <person name="Zhou J."/>
            <person name="Xiang H."/>
        </authorList>
    </citation>
    <scope>NUCLEOTIDE SEQUENCE</scope>
    <source>
        <strain evidence="9">CGMCC 1.2087</strain>
    </source>
</reference>
<dbReference type="GO" id="GO:0055085">
    <property type="term" value="P:transmembrane transport"/>
    <property type="evidence" value="ECO:0007669"/>
    <property type="project" value="InterPro"/>
</dbReference>
<evidence type="ECO:0000313" key="10">
    <source>
        <dbReference type="EMBL" id="AHZ24110.1"/>
    </source>
</evidence>
<dbReference type="GeneID" id="40158326"/>
<evidence type="ECO:0000313" key="9">
    <source>
        <dbReference type="EMBL" id="AFK21029.1"/>
    </source>
</evidence>
<dbReference type="EMBL" id="CP001870">
    <property type="protein sequence ID" value="AFK21029.1"/>
    <property type="molecule type" value="Genomic_DNA"/>
</dbReference>
<dbReference type="AlphaFoldDB" id="I3R9W9"/>
<geneLocation type="plasmid" evidence="10 15">
    <name>HMPLAS2</name>
</geneLocation>
<evidence type="ECO:0000256" key="6">
    <source>
        <dbReference type="ARBA" id="ARBA00023136"/>
    </source>
</evidence>
<evidence type="ECO:0000256" key="5">
    <source>
        <dbReference type="ARBA" id="ARBA00022989"/>
    </source>
</evidence>
<comment type="subcellular location">
    <subcellularLocation>
        <location evidence="1 7">Cell membrane</location>
        <topology evidence="1 7">Multi-pass membrane protein</topology>
    </subcellularLocation>
</comment>
<evidence type="ECO:0000256" key="1">
    <source>
        <dbReference type="ARBA" id="ARBA00004651"/>
    </source>
</evidence>
<comment type="similarity">
    <text evidence="7">Belongs to the binding-protein-dependent transport system permease family.</text>
</comment>
<evidence type="ECO:0000259" key="8">
    <source>
        <dbReference type="PROSITE" id="PS50928"/>
    </source>
</evidence>
<evidence type="ECO:0000313" key="16">
    <source>
        <dbReference type="Proteomes" id="UP000299011"/>
    </source>
</evidence>
<reference evidence="9" key="5">
    <citation type="submission" date="2014-05" db="EMBL/GenBank/DDBJ databases">
        <authorList>
            <person name="Wang L."/>
            <person name="Yang H."/>
            <person name="Xiang H."/>
        </authorList>
    </citation>
    <scope>NUCLEOTIDE SEQUENCE</scope>
    <source>
        <strain evidence="9">CGMCC 1.2087</strain>
        <plasmid evidence="9">pHM300</plasmid>
    </source>
</reference>
<reference evidence="12 16" key="6">
    <citation type="submission" date="2019-04" db="EMBL/GenBank/DDBJ databases">
        <title>Methylomes of two halophilic Archaea, Haloarcula marismortui and Haloferax mediterranei.</title>
        <authorList>
            <person name="DasSarma S."/>
            <person name="DasSarma P."/>
            <person name="DasSarma S."/>
            <person name="Fomenkov A."/>
            <person name="Vincze T."/>
            <person name="Anton B.P."/>
            <person name="Roberts R.J."/>
        </authorList>
    </citation>
    <scope>NUCLEOTIDE SEQUENCE [LARGE SCALE GENOMIC DNA]</scope>
    <source>
        <strain evidence="12">ATCC 33500</strain>
        <strain evidence="16">ATCC 33500 / DSM 1411 / JCM 8866 / NBRC 14739 / NCIMB 2177 / R-4</strain>
        <plasmid evidence="12 16">pHME322</plasmid>
    </source>
</reference>
<keyword evidence="4 7" id="KW-0812">Transmembrane</keyword>
<dbReference type="Gene3D" id="1.10.3720.10">
    <property type="entry name" value="MetI-like"/>
    <property type="match status" value="1"/>
</dbReference>
<dbReference type="PANTHER" id="PTHR43386">
    <property type="entry name" value="OLIGOPEPTIDE TRANSPORT SYSTEM PERMEASE PROTEIN APPC"/>
    <property type="match status" value="1"/>
</dbReference>
<gene>
    <name evidence="9" type="primary">dppC</name>
    <name evidence="9" type="ordered locus">HFX_5195</name>
    <name evidence="10" type="ORF">BM92_18050</name>
    <name evidence="11" type="ORF">C439_00260</name>
    <name evidence="12" type="ORF">E6P09_17875</name>
</gene>
<evidence type="ECO:0000256" key="2">
    <source>
        <dbReference type="ARBA" id="ARBA00022448"/>
    </source>
</evidence>
<dbReference type="OrthoDB" id="312811at2157"/>
<evidence type="ECO:0000313" key="13">
    <source>
        <dbReference type="Proteomes" id="UP000006469"/>
    </source>
</evidence>
<dbReference type="PANTHER" id="PTHR43386:SF1">
    <property type="entry name" value="D,D-DIPEPTIDE TRANSPORT SYSTEM PERMEASE PROTEIN DDPC-RELATED"/>
    <property type="match status" value="1"/>
</dbReference>
<keyword evidence="3" id="KW-1003">Cell membrane</keyword>
<dbReference type="InterPro" id="IPR035906">
    <property type="entry name" value="MetI-like_sf"/>
</dbReference>
<evidence type="ECO:0000313" key="14">
    <source>
        <dbReference type="Proteomes" id="UP000011603"/>
    </source>
</evidence>
<dbReference type="InterPro" id="IPR000515">
    <property type="entry name" value="MetI-like"/>
</dbReference>
<dbReference type="EMBL" id="AOLO01000001">
    <property type="protein sequence ID" value="EMA05185.1"/>
    <property type="molecule type" value="Genomic_DNA"/>
</dbReference>
<dbReference type="Proteomes" id="UP000299011">
    <property type="component" value="Plasmid pHME322"/>
</dbReference>
<dbReference type="Pfam" id="PF00528">
    <property type="entry name" value="BPD_transp_1"/>
    <property type="match status" value="1"/>
</dbReference>
<reference evidence="11 14" key="3">
    <citation type="journal article" date="2014" name="PLoS Genet.">
        <title>Phylogenetically driven sequencing of extremely halophilic archaea reveals strategies for static and dynamic osmo-response.</title>
        <authorList>
            <person name="Becker E.A."/>
            <person name="Seitzer P.M."/>
            <person name="Tritt A."/>
            <person name="Larsen D."/>
            <person name="Krusor M."/>
            <person name="Yao A.I."/>
            <person name="Wu D."/>
            <person name="Madern D."/>
            <person name="Eisen J.A."/>
            <person name="Darling A.E."/>
            <person name="Facciotti M.T."/>
        </authorList>
    </citation>
    <scope>NUCLEOTIDE SEQUENCE [LARGE SCALE GENOMIC DNA]</scope>
    <source>
        <strain evidence="11">ATCC 33500</strain>
        <strain evidence="14">ATCC 33500 / DSM 1411 / JCM 8866 / NBRC 14739 / NCIMB 2177 / R-4</strain>
    </source>
</reference>
<dbReference type="PROSITE" id="PS50928">
    <property type="entry name" value="ABC_TM1"/>
    <property type="match status" value="1"/>
</dbReference>
<keyword evidence="5 7" id="KW-1133">Transmembrane helix</keyword>
<dbReference type="EMBL" id="CP007553">
    <property type="protein sequence ID" value="AHZ24110.1"/>
    <property type="molecule type" value="Genomic_DNA"/>
</dbReference>
<geneLocation type="plasmid" evidence="12 16">
    <name>pHME322</name>
</geneLocation>
<reference evidence="9 13" key="2">
    <citation type="journal article" date="2012" name="J. Bacteriol.">
        <title>Complete genome sequence of the metabolically versatile halophilic archaeon Haloferax mediterranei, a poly(3-hydroxybutyrate-co-3-hydroxyvalerate) producer.</title>
        <authorList>
            <person name="Han J."/>
            <person name="Zhang F."/>
            <person name="Hou J."/>
            <person name="Liu X."/>
            <person name="Li M."/>
            <person name="Liu H."/>
            <person name="Cai L."/>
            <person name="Zhang B."/>
            <person name="Chen Y."/>
            <person name="Zhou J."/>
            <person name="Hu S."/>
            <person name="Xiang H."/>
        </authorList>
    </citation>
    <scope>NUCLEOTIDE SEQUENCE [LARGE SCALE GENOMIC DNA]</scope>
    <source>
        <strain evidence="13">ATCC 33500 / DSM 1411 / JCM 8866 / NBRC 14739 / NCIMB 2177 / R-4</strain>
        <strain evidence="9">CGMCC 1.2087</strain>
        <plasmid evidence="13">pHM300</plasmid>
    </source>
</reference>
<dbReference type="Proteomes" id="UP000011603">
    <property type="component" value="Unassembled WGS sequence"/>
</dbReference>
<sequence length="300" mass="32595">MTETETGLGERLSNRFEDFGRLRYRFRQNPMSLVGLGIILGLIFLAILAPWVAPYPNDAAYQGEAAVHFDQRFESPSLSHPFGTDQAGRDIFSRVLFGTRLSLQIGLVVLAVAVSIGVTVGLVGGYVGGAVGMFLMRVTDVFLSVPPLVLALGVSVALEPSLTNSMLAIAAVWWPWYARLTYGEVLSVKKETFVEASRGIGASTPRTIFREILPNVLAPITVKISLDMGYAILVASALGFLGLGAQPPTPEWGTMVSQGRNYLPAQWWFSTFPGLAIFLTVLGFNFLGDGLRDMFDVEVQ</sequence>
<dbReference type="Proteomes" id="UP000027075">
    <property type="component" value="Plasmid HMPLAS2"/>
</dbReference>
<dbReference type="SUPFAM" id="SSF161098">
    <property type="entry name" value="MetI-like"/>
    <property type="match status" value="1"/>
</dbReference>
<reference evidence="10 15" key="4">
    <citation type="submission" date="2014-04" db="EMBL/GenBank/DDBJ databases">
        <title>Transcriptional profiles of Haloferax mediterranei on the basis of nitrogen availability.</title>
        <authorList>
            <person name="Bautista V."/>
        </authorList>
    </citation>
    <scope>NUCLEOTIDE SEQUENCE [LARGE SCALE GENOMIC DNA]</scope>
    <source>
        <strain evidence="10">ATCC 33500</strain>
        <strain evidence="15">ATCC 33500 / DSM 1411 / JCM 8866 / NBRC 14739 / NCIMB 2177 / R-4</strain>
        <plasmid evidence="10">HMPLAS2</plasmid>
        <plasmid evidence="15">Plasmid HMPLAS2</plasmid>
    </source>
</reference>
<dbReference type="InterPro" id="IPR050366">
    <property type="entry name" value="BP-dependent_transpt_permease"/>
</dbReference>
<feature type="transmembrane region" description="Helical" evidence="7">
    <location>
        <begin position="105"/>
        <end position="129"/>
    </location>
</feature>
<evidence type="ECO:0000313" key="12">
    <source>
        <dbReference type="EMBL" id="QCQ77190.1"/>
    </source>
</evidence>
<keyword evidence="14" id="KW-1185">Reference proteome</keyword>
<protein>
    <submittedName>
        <fullName evidence="12">ABC transporter permease</fullName>
    </submittedName>
    <submittedName>
        <fullName evidence="10">D-ala-D-ala transporter subunit</fullName>
    </submittedName>
    <submittedName>
        <fullName evidence="11">Oligopeptide transport system permease OppC</fullName>
    </submittedName>
    <submittedName>
        <fullName evidence="9">Oligopeptide transport system permease protein OppC</fullName>
    </submittedName>
</protein>